<dbReference type="PROSITE" id="PS51005">
    <property type="entry name" value="NAC"/>
    <property type="match status" value="1"/>
</dbReference>
<name>A0AAW2VJU7_SESRA</name>
<sequence>MYTLPPPPHSHHMHTLPMEEQPPVRPPAAAPEYYYNLMNSDDYCQRIMSEPMPLGMRFLPTDAELVRVYLRQKLILGSLPRGFQKLFLDVALYQHNPQELIGQYFLNIDRSRNFLFLGSRFFNFLLVCVAMHQQLEEHQEDWYFFTPRCRKYLNGQRPERTAGDGYWKAVGKDTPVVENNGEVIGSKRVLDFYAGRHPGGVKTEWKMHEYLTKEQNDCTLETPAAGSTSMQLNEWVLCKIYRNRRSAKKRKTTDHVEDDDDFFSFDSFLM</sequence>
<dbReference type="Gene3D" id="2.170.150.80">
    <property type="entry name" value="NAC domain"/>
    <property type="match status" value="1"/>
</dbReference>
<evidence type="ECO:0000256" key="3">
    <source>
        <dbReference type="ARBA" id="ARBA00023163"/>
    </source>
</evidence>
<accession>A0AAW2VJU7</accession>
<keyword evidence="3" id="KW-0804">Transcription</keyword>
<protein>
    <submittedName>
        <fullName evidence="7">NAC domain-containing protein 67</fullName>
    </submittedName>
</protein>
<dbReference type="SUPFAM" id="SSF101941">
    <property type="entry name" value="NAC domain"/>
    <property type="match status" value="2"/>
</dbReference>
<proteinExistence type="predicted"/>
<dbReference type="Pfam" id="PF02365">
    <property type="entry name" value="NAM"/>
    <property type="match status" value="2"/>
</dbReference>
<organism evidence="7">
    <name type="scientific">Sesamum radiatum</name>
    <name type="common">Black benniseed</name>
    <dbReference type="NCBI Taxonomy" id="300843"/>
    <lineage>
        <taxon>Eukaryota</taxon>
        <taxon>Viridiplantae</taxon>
        <taxon>Streptophyta</taxon>
        <taxon>Embryophyta</taxon>
        <taxon>Tracheophyta</taxon>
        <taxon>Spermatophyta</taxon>
        <taxon>Magnoliopsida</taxon>
        <taxon>eudicotyledons</taxon>
        <taxon>Gunneridae</taxon>
        <taxon>Pentapetalae</taxon>
        <taxon>asterids</taxon>
        <taxon>lamiids</taxon>
        <taxon>Lamiales</taxon>
        <taxon>Pedaliaceae</taxon>
        <taxon>Sesamum</taxon>
    </lineage>
</organism>
<dbReference type="PANTHER" id="PTHR31719">
    <property type="entry name" value="NAC TRANSCRIPTION FACTOR 56"/>
    <property type="match status" value="1"/>
</dbReference>
<dbReference type="PANTHER" id="PTHR31719:SF193">
    <property type="entry name" value="NAC DOMAIN-CONTAINING PROTEIN"/>
    <property type="match status" value="1"/>
</dbReference>
<comment type="caution">
    <text evidence="7">The sequence shown here is derived from an EMBL/GenBank/DDBJ whole genome shotgun (WGS) entry which is preliminary data.</text>
</comment>
<evidence type="ECO:0000256" key="5">
    <source>
        <dbReference type="SAM" id="MobiDB-lite"/>
    </source>
</evidence>
<dbReference type="GO" id="GO:0003677">
    <property type="term" value="F:DNA binding"/>
    <property type="evidence" value="ECO:0007669"/>
    <property type="project" value="UniProtKB-KW"/>
</dbReference>
<dbReference type="AlphaFoldDB" id="A0AAW2VJU7"/>
<dbReference type="EMBL" id="JACGWJ010000003">
    <property type="protein sequence ID" value="KAL0429478.1"/>
    <property type="molecule type" value="Genomic_DNA"/>
</dbReference>
<evidence type="ECO:0000313" key="7">
    <source>
        <dbReference type="EMBL" id="KAL0429478.1"/>
    </source>
</evidence>
<dbReference type="InterPro" id="IPR036093">
    <property type="entry name" value="NAC_dom_sf"/>
</dbReference>
<evidence type="ECO:0000256" key="2">
    <source>
        <dbReference type="ARBA" id="ARBA00023125"/>
    </source>
</evidence>
<gene>
    <name evidence="7" type="ORF">Sradi_0573800</name>
</gene>
<evidence type="ECO:0000256" key="4">
    <source>
        <dbReference type="ARBA" id="ARBA00023242"/>
    </source>
</evidence>
<feature type="domain" description="NAC" evidence="6">
    <location>
        <begin position="52"/>
        <end position="243"/>
    </location>
</feature>
<keyword evidence="1" id="KW-0805">Transcription regulation</keyword>
<keyword evidence="4" id="KW-0539">Nucleus</keyword>
<keyword evidence="2" id="KW-0238">DNA-binding</keyword>
<reference evidence="7" key="2">
    <citation type="journal article" date="2024" name="Plant">
        <title>Genomic evolution and insights into agronomic trait innovations of Sesamum species.</title>
        <authorList>
            <person name="Miao H."/>
            <person name="Wang L."/>
            <person name="Qu L."/>
            <person name="Liu H."/>
            <person name="Sun Y."/>
            <person name="Le M."/>
            <person name="Wang Q."/>
            <person name="Wei S."/>
            <person name="Zheng Y."/>
            <person name="Lin W."/>
            <person name="Duan Y."/>
            <person name="Cao H."/>
            <person name="Xiong S."/>
            <person name="Wang X."/>
            <person name="Wei L."/>
            <person name="Li C."/>
            <person name="Ma Q."/>
            <person name="Ju M."/>
            <person name="Zhao R."/>
            <person name="Li G."/>
            <person name="Mu C."/>
            <person name="Tian Q."/>
            <person name="Mei H."/>
            <person name="Zhang T."/>
            <person name="Gao T."/>
            <person name="Zhang H."/>
        </authorList>
    </citation>
    <scope>NUCLEOTIDE SEQUENCE</scope>
    <source>
        <strain evidence="7">G02</strain>
    </source>
</reference>
<evidence type="ECO:0000256" key="1">
    <source>
        <dbReference type="ARBA" id="ARBA00023015"/>
    </source>
</evidence>
<evidence type="ECO:0000259" key="6">
    <source>
        <dbReference type="PROSITE" id="PS51005"/>
    </source>
</evidence>
<dbReference type="GO" id="GO:0006355">
    <property type="term" value="P:regulation of DNA-templated transcription"/>
    <property type="evidence" value="ECO:0007669"/>
    <property type="project" value="InterPro"/>
</dbReference>
<reference evidence="7" key="1">
    <citation type="submission" date="2020-06" db="EMBL/GenBank/DDBJ databases">
        <authorList>
            <person name="Li T."/>
            <person name="Hu X."/>
            <person name="Zhang T."/>
            <person name="Song X."/>
            <person name="Zhang H."/>
            <person name="Dai N."/>
            <person name="Sheng W."/>
            <person name="Hou X."/>
            <person name="Wei L."/>
        </authorList>
    </citation>
    <scope>NUCLEOTIDE SEQUENCE</scope>
    <source>
        <strain evidence="7">G02</strain>
        <tissue evidence="7">Leaf</tissue>
    </source>
</reference>
<feature type="region of interest" description="Disordered" evidence="5">
    <location>
        <begin position="1"/>
        <end position="25"/>
    </location>
</feature>
<dbReference type="InterPro" id="IPR003441">
    <property type="entry name" value="NAC-dom"/>
</dbReference>